<gene>
    <name evidence="3" type="ORF">SAMN05421507_101625</name>
</gene>
<organism evidence="3 4">
    <name type="scientific">Lentzea jiangxiensis</name>
    <dbReference type="NCBI Taxonomy" id="641025"/>
    <lineage>
        <taxon>Bacteria</taxon>
        <taxon>Bacillati</taxon>
        <taxon>Actinomycetota</taxon>
        <taxon>Actinomycetes</taxon>
        <taxon>Pseudonocardiales</taxon>
        <taxon>Pseudonocardiaceae</taxon>
        <taxon>Lentzea</taxon>
    </lineage>
</organism>
<feature type="transmembrane region" description="Helical" evidence="2">
    <location>
        <begin position="40"/>
        <end position="61"/>
    </location>
</feature>
<evidence type="ECO:0000313" key="3">
    <source>
        <dbReference type="EMBL" id="SDN89263.1"/>
    </source>
</evidence>
<sequence>MNDTEQLIKDALGKLAERTPHPGPTLNALRRKHKRQRNNIFLIATAGVAAVAVLVFGGLVASDRYAPPTGGDAAAALVPDAAGGIALEYAPHWLPDGFVEGARGVSGGLSARVWVPSNAPVDAGDGGGPSVSVGSTPDHPDTTGWQEVSVRGLKGHLRVEGQTATVAWKAQDVVLVSVREVGDVRETALRVADSVRADAKLAYQPAFRLNGQPAARVGGTGPADWVARADTPARVQVSPRTPQLGGSRTPVSVRGKQGFVENGDVVVRDGDVWIIATGDLPVDELVAAVNQVELLKADTSWIRKR</sequence>
<reference evidence="4" key="1">
    <citation type="submission" date="2016-10" db="EMBL/GenBank/DDBJ databases">
        <authorList>
            <person name="Varghese N."/>
            <person name="Submissions S."/>
        </authorList>
    </citation>
    <scope>NUCLEOTIDE SEQUENCE [LARGE SCALE GENOMIC DNA]</scope>
    <source>
        <strain evidence="4">CGMCC 4.6609</strain>
    </source>
</reference>
<keyword evidence="4" id="KW-1185">Reference proteome</keyword>
<dbReference type="Proteomes" id="UP000199691">
    <property type="component" value="Unassembled WGS sequence"/>
</dbReference>
<dbReference type="OrthoDB" id="3296958at2"/>
<feature type="region of interest" description="Disordered" evidence="1">
    <location>
        <begin position="121"/>
        <end position="142"/>
    </location>
</feature>
<evidence type="ECO:0000256" key="2">
    <source>
        <dbReference type="SAM" id="Phobius"/>
    </source>
</evidence>
<protein>
    <submittedName>
        <fullName evidence="3">Uncharacterized protein</fullName>
    </submittedName>
</protein>
<keyword evidence="2" id="KW-0472">Membrane</keyword>
<dbReference type="EMBL" id="FNIX01000001">
    <property type="protein sequence ID" value="SDN89263.1"/>
    <property type="molecule type" value="Genomic_DNA"/>
</dbReference>
<name>A0A1H0F3Y2_9PSEU</name>
<proteinExistence type="predicted"/>
<dbReference type="STRING" id="641025.SAMN05421507_101625"/>
<keyword evidence="2" id="KW-0812">Transmembrane</keyword>
<evidence type="ECO:0000313" key="4">
    <source>
        <dbReference type="Proteomes" id="UP000199691"/>
    </source>
</evidence>
<accession>A0A1H0F3Y2</accession>
<evidence type="ECO:0000256" key="1">
    <source>
        <dbReference type="SAM" id="MobiDB-lite"/>
    </source>
</evidence>
<dbReference type="AlphaFoldDB" id="A0A1H0F3Y2"/>
<dbReference type="RefSeq" id="WP_090095004.1">
    <property type="nucleotide sequence ID" value="NZ_FNIX01000001.1"/>
</dbReference>
<keyword evidence="2" id="KW-1133">Transmembrane helix</keyword>